<dbReference type="InterPro" id="IPR052356">
    <property type="entry name" value="Thiol_S-MT"/>
</dbReference>
<dbReference type="PANTHER" id="PTHR45036">
    <property type="entry name" value="METHYLTRANSFERASE LIKE 7B"/>
    <property type="match status" value="1"/>
</dbReference>
<evidence type="ECO:0000313" key="3">
    <source>
        <dbReference type="Proteomes" id="UP000034838"/>
    </source>
</evidence>
<evidence type="ECO:0000259" key="1">
    <source>
        <dbReference type="Pfam" id="PF08241"/>
    </source>
</evidence>
<name>A0A1J4PYP6_9ACTN</name>
<comment type="caution">
    <text evidence="2">The sequence shown here is derived from an EMBL/GenBank/DDBJ whole genome shotgun (WGS) entry which is preliminary data.</text>
</comment>
<accession>A0A1J4PYP6</accession>
<dbReference type="GO" id="GO:0032259">
    <property type="term" value="P:methylation"/>
    <property type="evidence" value="ECO:0007669"/>
    <property type="project" value="UniProtKB-KW"/>
</dbReference>
<evidence type="ECO:0000313" key="2">
    <source>
        <dbReference type="EMBL" id="OIK25246.1"/>
    </source>
</evidence>
<gene>
    <name evidence="2" type="ORF">VT52_022935</name>
</gene>
<keyword evidence="3" id="KW-1185">Reference proteome</keyword>
<reference evidence="2" key="1">
    <citation type="submission" date="2016-10" db="EMBL/GenBank/DDBJ databases">
        <title>Genome sequence of Streptomyces malaysiense MUSC 136.</title>
        <authorList>
            <person name="Lee L.-H."/>
            <person name="Ser H.-L."/>
        </authorList>
    </citation>
    <scope>NUCLEOTIDE SEQUENCE [LARGE SCALE GENOMIC DNA]</scope>
    <source>
        <strain evidence="2">MUSC 136</strain>
    </source>
</reference>
<dbReference type="GO" id="GO:0008757">
    <property type="term" value="F:S-adenosylmethionine-dependent methyltransferase activity"/>
    <property type="evidence" value="ECO:0007669"/>
    <property type="project" value="InterPro"/>
</dbReference>
<dbReference type="Pfam" id="PF08241">
    <property type="entry name" value="Methyltransf_11"/>
    <property type="match status" value="1"/>
</dbReference>
<proteinExistence type="predicted"/>
<dbReference type="RefSeq" id="WP_046419184.1">
    <property type="nucleotide sequence ID" value="NZ_LBDA02000054.1"/>
</dbReference>
<dbReference type="EMBL" id="LBDA02000054">
    <property type="protein sequence ID" value="OIK25246.1"/>
    <property type="molecule type" value="Genomic_DNA"/>
</dbReference>
<dbReference type="OrthoDB" id="65624at2"/>
<dbReference type="Gene3D" id="3.40.50.150">
    <property type="entry name" value="Vaccinia Virus protein VP39"/>
    <property type="match status" value="1"/>
</dbReference>
<dbReference type="SUPFAM" id="SSF53335">
    <property type="entry name" value="S-adenosyl-L-methionine-dependent methyltransferases"/>
    <property type="match status" value="1"/>
</dbReference>
<feature type="domain" description="Methyltransferase type 11" evidence="1">
    <location>
        <begin position="52"/>
        <end position="144"/>
    </location>
</feature>
<dbReference type="Proteomes" id="UP000034838">
    <property type="component" value="Unassembled WGS sequence"/>
</dbReference>
<protein>
    <submittedName>
        <fullName evidence="2">Methyltransferase type 11</fullName>
    </submittedName>
</protein>
<dbReference type="InterPro" id="IPR013216">
    <property type="entry name" value="Methyltransf_11"/>
</dbReference>
<organism evidence="2 3">
    <name type="scientific">Streptomyces malaysiense</name>
    <dbReference type="NCBI Taxonomy" id="1428626"/>
    <lineage>
        <taxon>Bacteria</taxon>
        <taxon>Bacillati</taxon>
        <taxon>Actinomycetota</taxon>
        <taxon>Actinomycetes</taxon>
        <taxon>Kitasatosporales</taxon>
        <taxon>Streptomycetaceae</taxon>
        <taxon>Streptomyces</taxon>
    </lineage>
</organism>
<dbReference type="CDD" id="cd02440">
    <property type="entry name" value="AdoMet_MTases"/>
    <property type="match status" value="1"/>
</dbReference>
<dbReference type="InterPro" id="IPR029063">
    <property type="entry name" value="SAM-dependent_MTases_sf"/>
</dbReference>
<dbReference type="AlphaFoldDB" id="A0A1J4PYP6"/>
<dbReference type="PANTHER" id="PTHR45036:SF1">
    <property type="entry name" value="METHYLTRANSFERASE LIKE 7A"/>
    <property type="match status" value="1"/>
</dbReference>
<keyword evidence="2" id="KW-0808">Transferase</keyword>
<sequence length="228" mass="23748">MRLGSEAPGRGPVRHPVFARYYARASAGADTRLGFAGVRGRLLAGLTGRVIEVGAGNGLNFARYPATVALVVAVEPEPLLGRLARESARRAPVPVDVVPGTAEALPAESGAFDAVVLSLVLCSVRDVARALGEAHRVLRPGGQVRFFEHGSGGGRAMRLTQRALDRTVWPALAGGCHLARDPVAALRRAGFELGPYRGLSLPEHGPRLPASYCVLGTAWRPGGGPGAS</sequence>
<keyword evidence="2" id="KW-0489">Methyltransferase</keyword>